<accession>A0A2W5MMV7</accession>
<evidence type="ECO:0008006" key="3">
    <source>
        <dbReference type="Google" id="ProtNLM"/>
    </source>
</evidence>
<protein>
    <recommendedName>
        <fullName evidence="3">DUF3168 domain-containing protein</fullName>
    </recommendedName>
</protein>
<gene>
    <name evidence="1" type="ORF">DI569_12525</name>
</gene>
<name>A0A2W5MMV7_SPHMC</name>
<dbReference type="EMBL" id="QFPJ01000033">
    <property type="protein sequence ID" value="PZQ21247.1"/>
    <property type="molecule type" value="Genomic_DNA"/>
</dbReference>
<reference evidence="1 2" key="1">
    <citation type="submission" date="2017-08" db="EMBL/GenBank/DDBJ databases">
        <title>Infants hospitalized years apart are colonized by the same room-sourced microbial strains.</title>
        <authorList>
            <person name="Brooks B."/>
            <person name="Olm M.R."/>
            <person name="Firek B.A."/>
            <person name="Baker R."/>
            <person name="Thomas B.C."/>
            <person name="Morowitz M.J."/>
            <person name="Banfield J.F."/>
        </authorList>
    </citation>
    <scope>NUCLEOTIDE SEQUENCE [LARGE SCALE GENOMIC DNA]</scope>
    <source>
        <strain evidence="1">S2_005_003_R2_47</strain>
    </source>
</reference>
<dbReference type="AlphaFoldDB" id="A0A2W5MMV7"/>
<evidence type="ECO:0000313" key="1">
    <source>
        <dbReference type="EMBL" id="PZQ21247.1"/>
    </source>
</evidence>
<dbReference type="Proteomes" id="UP000248597">
    <property type="component" value="Unassembled WGS sequence"/>
</dbReference>
<proteinExistence type="predicted"/>
<evidence type="ECO:0000313" key="2">
    <source>
        <dbReference type="Proteomes" id="UP000248597"/>
    </source>
</evidence>
<organism evidence="1 2">
    <name type="scientific">Sphingopyxis macrogoltabida</name>
    <name type="common">Sphingomonas macrogoltabidus</name>
    <dbReference type="NCBI Taxonomy" id="33050"/>
    <lineage>
        <taxon>Bacteria</taxon>
        <taxon>Pseudomonadati</taxon>
        <taxon>Pseudomonadota</taxon>
        <taxon>Alphaproteobacteria</taxon>
        <taxon>Sphingomonadales</taxon>
        <taxon>Sphingomonadaceae</taxon>
        <taxon>Sphingopyxis</taxon>
    </lineage>
</organism>
<comment type="caution">
    <text evidence="1">The sequence shown here is derived from an EMBL/GenBank/DDBJ whole genome shotgun (WGS) entry which is preliminary data.</text>
</comment>
<sequence>MTGADIIGALLCADLTEADPVPADRIKEDRLPDGITLPALLVRTTSSVDRQVLMRGPLVRRTDRISVTVRAASVKDRKAAIGWVRRRCAGLTGDIAGALRVSILTAGLGPSLNGPGNSFEQTQDFRVSWDAED</sequence>